<evidence type="ECO:0000256" key="3">
    <source>
        <dbReference type="ARBA" id="ARBA00022475"/>
    </source>
</evidence>
<evidence type="ECO:0000256" key="4">
    <source>
        <dbReference type="ARBA" id="ARBA00022692"/>
    </source>
</evidence>
<feature type="transmembrane region" description="Helical" evidence="7">
    <location>
        <begin position="98"/>
        <end position="120"/>
    </location>
</feature>
<evidence type="ECO:0000313" key="9">
    <source>
        <dbReference type="EMBL" id="GLZ81786.1"/>
    </source>
</evidence>
<feature type="transmembrane region" description="Helical" evidence="7">
    <location>
        <begin position="127"/>
        <end position="146"/>
    </location>
</feature>
<keyword evidence="3" id="KW-1003">Cell membrane</keyword>
<accession>A0A9W6WDN2</accession>
<dbReference type="GO" id="GO:0071916">
    <property type="term" value="F:dipeptide transmembrane transporter activity"/>
    <property type="evidence" value="ECO:0007669"/>
    <property type="project" value="TreeGrafter"/>
</dbReference>
<reference evidence="9" key="1">
    <citation type="submission" date="2023-03" db="EMBL/GenBank/DDBJ databases">
        <title>Actinorhabdospora filicis NBRC 111898.</title>
        <authorList>
            <person name="Ichikawa N."/>
            <person name="Sato H."/>
            <person name="Tonouchi N."/>
        </authorList>
    </citation>
    <scope>NUCLEOTIDE SEQUENCE</scope>
    <source>
        <strain evidence="9">NBRC 111898</strain>
    </source>
</reference>
<dbReference type="PANTHER" id="PTHR43163">
    <property type="entry name" value="DIPEPTIDE TRANSPORT SYSTEM PERMEASE PROTEIN DPPB-RELATED"/>
    <property type="match status" value="1"/>
</dbReference>
<dbReference type="Pfam" id="PF00528">
    <property type="entry name" value="BPD_transp_1"/>
    <property type="match status" value="1"/>
</dbReference>
<evidence type="ECO:0000259" key="8">
    <source>
        <dbReference type="Pfam" id="PF00528"/>
    </source>
</evidence>
<keyword evidence="5 7" id="KW-1133">Transmembrane helix</keyword>
<proteinExistence type="predicted"/>
<dbReference type="Proteomes" id="UP001165079">
    <property type="component" value="Unassembled WGS sequence"/>
</dbReference>
<keyword evidence="10" id="KW-1185">Reference proteome</keyword>
<feature type="domain" description="ABC transmembrane type-1" evidence="8">
    <location>
        <begin position="157"/>
        <end position="281"/>
    </location>
</feature>
<dbReference type="PANTHER" id="PTHR43163:SF6">
    <property type="entry name" value="DIPEPTIDE TRANSPORT SYSTEM PERMEASE PROTEIN DPPB-RELATED"/>
    <property type="match status" value="1"/>
</dbReference>
<comment type="caution">
    <text evidence="9">The sequence shown here is derived from an EMBL/GenBank/DDBJ whole genome shotgun (WGS) entry which is preliminary data.</text>
</comment>
<organism evidence="9 10">
    <name type="scientific">Actinorhabdospora filicis</name>
    <dbReference type="NCBI Taxonomy" id="1785913"/>
    <lineage>
        <taxon>Bacteria</taxon>
        <taxon>Bacillati</taxon>
        <taxon>Actinomycetota</taxon>
        <taxon>Actinomycetes</taxon>
        <taxon>Micromonosporales</taxon>
        <taxon>Micromonosporaceae</taxon>
        <taxon>Actinorhabdospora</taxon>
    </lineage>
</organism>
<evidence type="ECO:0000256" key="1">
    <source>
        <dbReference type="ARBA" id="ARBA00004651"/>
    </source>
</evidence>
<gene>
    <name evidence="9" type="ORF">Afil01_65930</name>
</gene>
<feature type="transmembrane region" description="Helical" evidence="7">
    <location>
        <begin position="206"/>
        <end position="230"/>
    </location>
</feature>
<evidence type="ECO:0000256" key="6">
    <source>
        <dbReference type="ARBA" id="ARBA00023136"/>
    </source>
</evidence>
<keyword evidence="2" id="KW-0813">Transport</keyword>
<feature type="transmembrane region" description="Helical" evidence="7">
    <location>
        <begin position="250"/>
        <end position="270"/>
    </location>
</feature>
<dbReference type="RefSeq" id="WP_285667340.1">
    <property type="nucleotide sequence ID" value="NZ_BSTX01000007.1"/>
</dbReference>
<evidence type="ECO:0000256" key="5">
    <source>
        <dbReference type="ARBA" id="ARBA00022989"/>
    </source>
</evidence>
<protein>
    <recommendedName>
        <fullName evidence="8">ABC transmembrane type-1 domain-containing protein</fullName>
    </recommendedName>
</protein>
<dbReference type="AlphaFoldDB" id="A0A9W6WDN2"/>
<evidence type="ECO:0000313" key="10">
    <source>
        <dbReference type="Proteomes" id="UP001165079"/>
    </source>
</evidence>
<name>A0A9W6WDN2_9ACTN</name>
<sequence>MLAHTARRLALALPALLLISVLAFGVAFYGPAAPAPATTAERERLYLDRPVPERYWTWLTGLGGHGDTGLLRGRWGPSVTGESVGRELGERVRGSARLLGLGVLTVTGLAVAGGVAAVAARHRTADAAVIAAGLLGLGAAATGPLLLAREAGTRPVLLLGGLALAALAVRRRAPAAETGLVDPARVLGVRHRVAVRRHAVRASLTSGVTAAASLAAGLLAALVVAEGVLARPGFGAWLPESLRARDAYAVAAWLLVAGAAVIAVGIAADLTRAALDPRVRHG</sequence>
<dbReference type="InterPro" id="IPR000515">
    <property type="entry name" value="MetI-like"/>
</dbReference>
<dbReference type="EMBL" id="BSTX01000007">
    <property type="protein sequence ID" value="GLZ81786.1"/>
    <property type="molecule type" value="Genomic_DNA"/>
</dbReference>
<dbReference type="GO" id="GO:0005886">
    <property type="term" value="C:plasma membrane"/>
    <property type="evidence" value="ECO:0007669"/>
    <property type="project" value="UniProtKB-SubCell"/>
</dbReference>
<comment type="subcellular location">
    <subcellularLocation>
        <location evidence="1">Cell membrane</location>
        <topology evidence="1">Multi-pass membrane protein</topology>
    </subcellularLocation>
</comment>
<keyword evidence="6 7" id="KW-0472">Membrane</keyword>
<keyword evidence="4 7" id="KW-0812">Transmembrane</keyword>
<evidence type="ECO:0000256" key="7">
    <source>
        <dbReference type="SAM" id="Phobius"/>
    </source>
</evidence>
<evidence type="ECO:0000256" key="2">
    <source>
        <dbReference type="ARBA" id="ARBA00022448"/>
    </source>
</evidence>